<evidence type="ECO:0000256" key="12">
    <source>
        <dbReference type="SAM" id="Phobius"/>
    </source>
</evidence>
<dbReference type="InterPro" id="IPR013727">
    <property type="entry name" value="2CSK_N"/>
</dbReference>
<dbReference type="Pfam" id="PF08521">
    <property type="entry name" value="2CSK_N"/>
    <property type="match status" value="1"/>
</dbReference>
<evidence type="ECO:0000256" key="8">
    <source>
        <dbReference type="ARBA" id="ARBA00022777"/>
    </source>
</evidence>
<dbReference type="GO" id="GO:0000155">
    <property type="term" value="F:phosphorelay sensor kinase activity"/>
    <property type="evidence" value="ECO:0007669"/>
    <property type="project" value="InterPro"/>
</dbReference>
<dbReference type="PROSITE" id="PS50885">
    <property type="entry name" value="HAMP"/>
    <property type="match status" value="1"/>
</dbReference>
<dbReference type="PANTHER" id="PTHR45436">
    <property type="entry name" value="SENSOR HISTIDINE KINASE YKOH"/>
    <property type="match status" value="1"/>
</dbReference>
<dbReference type="AlphaFoldDB" id="A0A090EE16"/>
<accession>A0A090EE16</accession>
<dbReference type="Pfam" id="PF00512">
    <property type="entry name" value="HisKA"/>
    <property type="match status" value="1"/>
</dbReference>
<evidence type="ECO:0000259" key="14">
    <source>
        <dbReference type="PROSITE" id="PS50885"/>
    </source>
</evidence>
<dbReference type="InterPro" id="IPR036097">
    <property type="entry name" value="HisK_dim/P_sf"/>
</dbReference>
<sequence length="449" mass="48108">MRMFDSLVSRLVLALTVVTVAFGVVAAATGSYTLHREINEAMDSSMQEAARRLLPLVIDDLFERDEPQSPRRLAEAVSEDDGGRLAFQVRNGEGRVLMGSYGAPVEPLTERLAQGFSEQAGWRVYTEPAIRGSLFVQVAERDTRRNEETLEAATGFLVPMIILTPLSAIVAWLSLAHSLRPIATLRNEIKARHGDHLAPIRTEGLPSELAAIAASVNSLMQRLDIALDAEKEFTANAAHELRTPIAGALAQTERLIAEAADEAGRKRPRQIKAALSRLARLSEKLMQLARADAGIAAGGKASDLASVAAFVVDDFEQHAENRGRLRLEVPTKGATQVPIDPDALAIVLRNLIENALLHGAGNKQVVVRVSDDVALSVINEGPVVPATADLVKRFERGATRAAGSGLGLAIVNRILQQVGATLMLNSPASGRKDGFEATVCFQPRGVSAA</sequence>
<feature type="transmembrane region" description="Helical" evidence="12">
    <location>
        <begin position="156"/>
        <end position="176"/>
    </location>
</feature>
<evidence type="ECO:0000256" key="6">
    <source>
        <dbReference type="ARBA" id="ARBA00022692"/>
    </source>
</evidence>
<keyword evidence="12" id="KW-0472">Membrane</keyword>
<evidence type="ECO:0000313" key="16">
    <source>
        <dbReference type="Proteomes" id="UP000045285"/>
    </source>
</evidence>
<evidence type="ECO:0000256" key="1">
    <source>
        <dbReference type="ARBA" id="ARBA00000085"/>
    </source>
</evidence>
<dbReference type="Pfam" id="PF02518">
    <property type="entry name" value="HATPase_c"/>
    <property type="match status" value="1"/>
</dbReference>
<evidence type="ECO:0000256" key="4">
    <source>
        <dbReference type="ARBA" id="ARBA00022553"/>
    </source>
</evidence>
<dbReference type="EMBL" id="CCMZ01000075">
    <property type="protein sequence ID" value="CDX28527.1"/>
    <property type="molecule type" value="Genomic_DNA"/>
</dbReference>
<dbReference type="SUPFAM" id="SSF47384">
    <property type="entry name" value="Homodimeric domain of signal transducing histidine kinase"/>
    <property type="match status" value="1"/>
</dbReference>
<keyword evidence="8 15" id="KW-0418">Kinase</keyword>
<keyword evidence="10 12" id="KW-1133">Transmembrane helix</keyword>
<keyword evidence="5" id="KW-0808">Transferase</keyword>
<dbReference type="Gene3D" id="1.10.287.130">
    <property type="match status" value="1"/>
</dbReference>
<keyword evidence="4" id="KW-0597">Phosphoprotein</keyword>
<keyword evidence="7" id="KW-0547">Nucleotide-binding</keyword>
<dbReference type="InterPro" id="IPR003594">
    <property type="entry name" value="HATPase_dom"/>
</dbReference>
<reference evidence="16" key="1">
    <citation type="submission" date="2014-08" db="EMBL/GenBank/DDBJ databases">
        <authorList>
            <person name="Moulin L."/>
        </authorList>
    </citation>
    <scope>NUCLEOTIDE SEQUENCE [LARGE SCALE GENOMIC DNA]</scope>
</reference>
<name>A0A090EE16_MESPL</name>
<evidence type="ECO:0000256" key="2">
    <source>
        <dbReference type="ARBA" id="ARBA00004141"/>
    </source>
</evidence>
<comment type="subcellular location">
    <subcellularLocation>
        <location evidence="2">Membrane</location>
        <topology evidence="2">Multi-pass membrane protein</topology>
    </subcellularLocation>
</comment>
<evidence type="ECO:0000256" key="7">
    <source>
        <dbReference type="ARBA" id="ARBA00022741"/>
    </source>
</evidence>
<protein>
    <recommendedName>
        <fullName evidence="3">histidine kinase</fullName>
        <ecNumber evidence="3">2.7.13.3</ecNumber>
    </recommendedName>
</protein>
<dbReference type="CDD" id="cd00082">
    <property type="entry name" value="HisKA"/>
    <property type="match status" value="1"/>
</dbReference>
<evidence type="ECO:0000259" key="13">
    <source>
        <dbReference type="PROSITE" id="PS50109"/>
    </source>
</evidence>
<organism evidence="15 16">
    <name type="scientific">Mesorhizobium plurifarium</name>
    <dbReference type="NCBI Taxonomy" id="69974"/>
    <lineage>
        <taxon>Bacteria</taxon>
        <taxon>Pseudomonadati</taxon>
        <taxon>Pseudomonadota</taxon>
        <taxon>Alphaproteobacteria</taxon>
        <taxon>Hyphomicrobiales</taxon>
        <taxon>Phyllobacteriaceae</taxon>
        <taxon>Mesorhizobium</taxon>
    </lineage>
</organism>
<evidence type="ECO:0000256" key="10">
    <source>
        <dbReference type="ARBA" id="ARBA00022989"/>
    </source>
</evidence>
<dbReference type="SMART" id="SM00387">
    <property type="entry name" value="HATPase_c"/>
    <property type="match status" value="1"/>
</dbReference>
<comment type="catalytic activity">
    <reaction evidence="1">
        <text>ATP + protein L-histidine = ADP + protein N-phospho-L-histidine.</text>
        <dbReference type="EC" id="2.7.13.3"/>
    </reaction>
</comment>
<dbReference type="InterPro" id="IPR036890">
    <property type="entry name" value="HATPase_C_sf"/>
</dbReference>
<feature type="domain" description="Histidine kinase" evidence="13">
    <location>
        <begin position="236"/>
        <end position="445"/>
    </location>
</feature>
<dbReference type="InterPro" id="IPR003661">
    <property type="entry name" value="HisK_dim/P_dom"/>
</dbReference>
<dbReference type="EC" id="2.7.13.3" evidence="3"/>
<dbReference type="Proteomes" id="UP000045285">
    <property type="component" value="Unassembled WGS sequence"/>
</dbReference>
<evidence type="ECO:0000313" key="15">
    <source>
        <dbReference type="EMBL" id="CDX28527.1"/>
    </source>
</evidence>
<dbReference type="GO" id="GO:0005524">
    <property type="term" value="F:ATP binding"/>
    <property type="evidence" value="ECO:0007669"/>
    <property type="project" value="UniProtKB-KW"/>
</dbReference>
<evidence type="ECO:0000256" key="11">
    <source>
        <dbReference type="ARBA" id="ARBA00023012"/>
    </source>
</evidence>
<dbReference type="SMART" id="SM00388">
    <property type="entry name" value="HisKA"/>
    <property type="match status" value="1"/>
</dbReference>
<proteinExistence type="predicted"/>
<evidence type="ECO:0000256" key="3">
    <source>
        <dbReference type="ARBA" id="ARBA00012438"/>
    </source>
</evidence>
<keyword evidence="9" id="KW-0067">ATP-binding</keyword>
<dbReference type="STRING" id="69974.MPLDJ20_60297"/>
<dbReference type="Gene3D" id="3.30.565.10">
    <property type="entry name" value="Histidine kinase-like ATPase, C-terminal domain"/>
    <property type="match status" value="1"/>
</dbReference>
<evidence type="ECO:0000256" key="9">
    <source>
        <dbReference type="ARBA" id="ARBA00022840"/>
    </source>
</evidence>
<dbReference type="PROSITE" id="PS50109">
    <property type="entry name" value="HIS_KIN"/>
    <property type="match status" value="1"/>
</dbReference>
<keyword evidence="16" id="KW-1185">Reference proteome</keyword>
<gene>
    <name evidence="15" type="ORF">MPL3356_80331</name>
</gene>
<dbReference type="PANTHER" id="PTHR45436:SF14">
    <property type="entry name" value="SENSOR PROTEIN QSEC"/>
    <property type="match status" value="1"/>
</dbReference>
<keyword evidence="11" id="KW-0902">Two-component regulatory system</keyword>
<keyword evidence="6 12" id="KW-0812">Transmembrane</keyword>
<dbReference type="CDD" id="cd00075">
    <property type="entry name" value="HATPase"/>
    <property type="match status" value="1"/>
</dbReference>
<dbReference type="SUPFAM" id="SSF55874">
    <property type="entry name" value="ATPase domain of HSP90 chaperone/DNA topoisomerase II/histidine kinase"/>
    <property type="match status" value="1"/>
</dbReference>
<dbReference type="InterPro" id="IPR050428">
    <property type="entry name" value="TCS_sensor_his_kinase"/>
</dbReference>
<evidence type="ECO:0000256" key="5">
    <source>
        <dbReference type="ARBA" id="ARBA00022679"/>
    </source>
</evidence>
<dbReference type="InterPro" id="IPR005467">
    <property type="entry name" value="His_kinase_dom"/>
</dbReference>
<dbReference type="InterPro" id="IPR003660">
    <property type="entry name" value="HAMP_dom"/>
</dbReference>
<feature type="domain" description="HAMP" evidence="14">
    <location>
        <begin position="176"/>
        <end position="228"/>
    </location>
</feature>
<dbReference type="GO" id="GO:0005886">
    <property type="term" value="C:plasma membrane"/>
    <property type="evidence" value="ECO:0007669"/>
    <property type="project" value="TreeGrafter"/>
</dbReference>